<protein>
    <submittedName>
        <fullName evidence="2">Peptidase</fullName>
    </submittedName>
</protein>
<feature type="chain" id="PRO_5038679019" evidence="1">
    <location>
        <begin position="20"/>
        <end position="478"/>
    </location>
</feature>
<dbReference type="AlphaFoldDB" id="A0A918GEF0"/>
<keyword evidence="1" id="KW-0732">Signal</keyword>
<evidence type="ECO:0000313" key="3">
    <source>
        <dbReference type="Proteomes" id="UP000660680"/>
    </source>
</evidence>
<comment type="caution">
    <text evidence="2">The sequence shown here is derived from an EMBL/GenBank/DDBJ whole genome shotgun (WGS) entry which is preliminary data.</text>
</comment>
<dbReference type="EMBL" id="BMRB01000002">
    <property type="protein sequence ID" value="GGS32448.1"/>
    <property type="molecule type" value="Genomic_DNA"/>
</dbReference>
<reference evidence="2" key="1">
    <citation type="journal article" date="2014" name="Int. J. Syst. Evol. Microbiol.">
        <title>Complete genome sequence of Corynebacterium casei LMG S-19264T (=DSM 44701T), isolated from a smear-ripened cheese.</title>
        <authorList>
            <consortium name="US DOE Joint Genome Institute (JGI-PGF)"/>
            <person name="Walter F."/>
            <person name="Albersmeier A."/>
            <person name="Kalinowski J."/>
            <person name="Ruckert C."/>
        </authorList>
    </citation>
    <scope>NUCLEOTIDE SEQUENCE</scope>
    <source>
        <strain evidence="2">JCM 3276</strain>
    </source>
</reference>
<evidence type="ECO:0000313" key="2">
    <source>
        <dbReference type="EMBL" id="GGS32448.1"/>
    </source>
</evidence>
<proteinExistence type="predicted"/>
<gene>
    <name evidence="2" type="ORF">GCM10010171_28000</name>
</gene>
<sequence length="478" mass="51559">MALRSTPRAVALLAAPVLAATLLGAGHAAADASTIGSDGYVHVAPNGVVLGVDPYYPKDGNGGYDVSDYTLALDYSPYWGTLRGKATIKAVTTQDLSRFNLDLRGMTVRSVRVNGAPAAFTRVGEHELVITPSALLPSGADFTVEVGYDGVPRPLYTSRGWTGWVDTGDSAVAMGAPRAAMTWFPVNGTEVDKATMHVAVTVPTGWSVVGNGVQASDVPGSGRHTVTWAEETPLAPHATMLGIGRWQLDTITLADGTKAVNAYGPCALGLRAVGNRLPEVREFLDPLLWGYPQSASGTLFLDRNTAYTHGAQGRPVLGANATVEDLVYATAYQWWGASLTHKMWKDVLLVEGFSRYAVWLWDEAKNGVDLDARYRGLVERGDAAFWARRLIDPGAGREFAPTTKAVLMVHALRKTLGDDLFFQVMAGFPIINQQGNQNWHDWELYVDAVAQRELTGFYHAWLEGAVIPPAEFLYPTAP</sequence>
<dbReference type="SUPFAM" id="SSF55486">
    <property type="entry name" value="Metalloproteases ('zincins'), catalytic domain"/>
    <property type="match status" value="1"/>
</dbReference>
<name>A0A918GEF0_9PSEU</name>
<dbReference type="Gene3D" id="2.60.40.1730">
    <property type="entry name" value="tricorn interacting facor f3 domain"/>
    <property type="match status" value="1"/>
</dbReference>
<dbReference type="InterPro" id="IPR027268">
    <property type="entry name" value="Peptidase_M4/M1_CTD_sf"/>
</dbReference>
<dbReference type="InterPro" id="IPR042097">
    <property type="entry name" value="Aminopeptidase_N-like_N_sf"/>
</dbReference>
<feature type="signal peptide" evidence="1">
    <location>
        <begin position="1"/>
        <end position="19"/>
    </location>
</feature>
<evidence type="ECO:0000256" key="1">
    <source>
        <dbReference type="SAM" id="SignalP"/>
    </source>
</evidence>
<dbReference type="Proteomes" id="UP000660680">
    <property type="component" value="Unassembled WGS sequence"/>
</dbReference>
<organism evidence="2 3">
    <name type="scientific">Actinokineospora fastidiosa</name>
    <dbReference type="NCBI Taxonomy" id="1816"/>
    <lineage>
        <taxon>Bacteria</taxon>
        <taxon>Bacillati</taxon>
        <taxon>Actinomycetota</taxon>
        <taxon>Actinomycetes</taxon>
        <taxon>Pseudonocardiales</taxon>
        <taxon>Pseudonocardiaceae</taxon>
        <taxon>Actinokineospora</taxon>
    </lineage>
</organism>
<dbReference type="RefSeq" id="WP_189210838.1">
    <property type="nucleotide sequence ID" value="NZ_BMRB01000002.1"/>
</dbReference>
<dbReference type="Gene3D" id="1.10.390.10">
    <property type="entry name" value="Neutral Protease Domain 2"/>
    <property type="match status" value="1"/>
</dbReference>
<dbReference type="SUPFAM" id="SSF63737">
    <property type="entry name" value="Leukotriene A4 hydrolase N-terminal domain"/>
    <property type="match status" value="1"/>
</dbReference>
<accession>A0A918GEF0</accession>
<keyword evidence="3" id="KW-1185">Reference proteome</keyword>
<reference evidence="2" key="2">
    <citation type="submission" date="2020-09" db="EMBL/GenBank/DDBJ databases">
        <authorList>
            <person name="Sun Q."/>
            <person name="Ohkuma M."/>
        </authorList>
    </citation>
    <scope>NUCLEOTIDE SEQUENCE</scope>
    <source>
        <strain evidence="2">JCM 3276</strain>
    </source>
</reference>